<proteinExistence type="predicted"/>
<gene>
    <name evidence="1" type="ORF">CTOB1V02_LOCUS4458</name>
</gene>
<evidence type="ECO:0000313" key="1">
    <source>
        <dbReference type="EMBL" id="CAD7226540.1"/>
    </source>
</evidence>
<dbReference type="AlphaFoldDB" id="A0A7R8WD14"/>
<dbReference type="EMBL" id="OB660856">
    <property type="protein sequence ID" value="CAD7226540.1"/>
    <property type="molecule type" value="Genomic_DNA"/>
</dbReference>
<protein>
    <submittedName>
        <fullName evidence="1">Uncharacterized protein</fullName>
    </submittedName>
</protein>
<name>A0A7R8WD14_9CRUS</name>
<accession>A0A7R8WD14</accession>
<reference evidence="1" key="1">
    <citation type="submission" date="2020-11" db="EMBL/GenBank/DDBJ databases">
        <authorList>
            <person name="Tran Van P."/>
        </authorList>
    </citation>
    <scope>NUCLEOTIDE SEQUENCE</scope>
</reference>
<sequence length="330" mass="38217">MASRPTTCRWSHQGFQPVVCHRCEGKINRCFNYEPPSVWTFPSFDWPLESCLMSFTVIRDVPNAPQVLPKVTPHSSQGRHVKPHSVSVVLRERFFHPGRQQPAKGEESNSPRTYSESTQRVICLNADFLGTAPNVEAKGDKVTLRRNGELQSEATLLAVKRAIDVIRKNPDWNKDVNRFYFAIFNFILSPKKEQDNEDIKRYIAQEYVQKSSTFKYSLVRSRRLMASVGETLSLFQVCQMRSGLEFLASNFADVLLFQGDYSVEFKDRNWENSKPFGEYMETLKSSQLLRDFDTCLKHFCQKYQLSEPIPAGIPETHWWWRKAAEKKTSV</sequence>
<organism evidence="1">
    <name type="scientific">Cyprideis torosa</name>
    <dbReference type="NCBI Taxonomy" id="163714"/>
    <lineage>
        <taxon>Eukaryota</taxon>
        <taxon>Metazoa</taxon>
        <taxon>Ecdysozoa</taxon>
        <taxon>Arthropoda</taxon>
        <taxon>Crustacea</taxon>
        <taxon>Oligostraca</taxon>
        <taxon>Ostracoda</taxon>
        <taxon>Podocopa</taxon>
        <taxon>Podocopida</taxon>
        <taxon>Cytherocopina</taxon>
        <taxon>Cytheroidea</taxon>
        <taxon>Cytherideidae</taxon>
        <taxon>Cyprideis</taxon>
    </lineage>
</organism>